<accession>A0A2B7YJP7</accession>
<evidence type="ECO:0000313" key="1">
    <source>
        <dbReference type="EMBL" id="PGH21400.1"/>
    </source>
</evidence>
<name>A0A2B7YJP7_POLH7</name>
<organism evidence="1 2">
    <name type="scientific">Polytolypa hystricis (strain UAMH7299)</name>
    <dbReference type="NCBI Taxonomy" id="1447883"/>
    <lineage>
        <taxon>Eukaryota</taxon>
        <taxon>Fungi</taxon>
        <taxon>Dikarya</taxon>
        <taxon>Ascomycota</taxon>
        <taxon>Pezizomycotina</taxon>
        <taxon>Eurotiomycetes</taxon>
        <taxon>Eurotiomycetidae</taxon>
        <taxon>Onygenales</taxon>
        <taxon>Onygenales incertae sedis</taxon>
        <taxon>Polytolypa</taxon>
    </lineage>
</organism>
<reference evidence="1 2" key="1">
    <citation type="submission" date="2017-10" db="EMBL/GenBank/DDBJ databases">
        <title>Comparative genomics in systemic dimorphic fungi from Ajellomycetaceae.</title>
        <authorList>
            <person name="Munoz J.F."/>
            <person name="Mcewen J.G."/>
            <person name="Clay O.K."/>
            <person name="Cuomo C.A."/>
        </authorList>
    </citation>
    <scope>NUCLEOTIDE SEQUENCE [LARGE SCALE GENOMIC DNA]</scope>
    <source>
        <strain evidence="1 2">UAMH7299</strain>
    </source>
</reference>
<dbReference type="OrthoDB" id="3348320at2759"/>
<sequence>MAERKMTLTADEFRKGLQVLDDEMGEDPFITAFAPIKVIAAGGYIAVAHLQCRDSTDDIDYLLEPQWVGDPDIQPPFRNAVLHVAEKLRFNDRWMNEDMAHYVAKGARRYLFRSAEQQNIVLFQGTNLIMLAAPMEWVLERKLRRIYSGARGKRRDEDVVDAVALLKHLRDQAGQPLDRVRVSQLTIVNAWDVMPDMSTMNLVEDRYRRTYNEDIFINPR</sequence>
<dbReference type="STRING" id="1447883.A0A2B7YJP7"/>
<protein>
    <submittedName>
        <fullName evidence="1">Uncharacterized protein</fullName>
    </submittedName>
</protein>
<dbReference type="EMBL" id="PDNA01000036">
    <property type="protein sequence ID" value="PGH21400.1"/>
    <property type="molecule type" value="Genomic_DNA"/>
</dbReference>
<dbReference type="AlphaFoldDB" id="A0A2B7YJP7"/>
<gene>
    <name evidence="1" type="ORF">AJ80_03317</name>
</gene>
<dbReference type="Proteomes" id="UP000224634">
    <property type="component" value="Unassembled WGS sequence"/>
</dbReference>
<keyword evidence="2" id="KW-1185">Reference proteome</keyword>
<proteinExistence type="predicted"/>
<evidence type="ECO:0000313" key="2">
    <source>
        <dbReference type="Proteomes" id="UP000224634"/>
    </source>
</evidence>
<comment type="caution">
    <text evidence="1">The sequence shown here is derived from an EMBL/GenBank/DDBJ whole genome shotgun (WGS) entry which is preliminary data.</text>
</comment>